<proteinExistence type="predicted"/>
<organism evidence="3 4">
    <name type="scientific">Microlunatus aurantiacus</name>
    <dbReference type="NCBI Taxonomy" id="446786"/>
    <lineage>
        <taxon>Bacteria</taxon>
        <taxon>Bacillati</taxon>
        <taxon>Actinomycetota</taxon>
        <taxon>Actinomycetes</taxon>
        <taxon>Propionibacteriales</taxon>
        <taxon>Propionibacteriaceae</taxon>
        <taxon>Microlunatus</taxon>
    </lineage>
</organism>
<feature type="transmembrane region" description="Helical" evidence="2">
    <location>
        <begin position="161"/>
        <end position="180"/>
    </location>
</feature>
<keyword evidence="2" id="KW-0472">Membrane</keyword>
<dbReference type="RefSeq" id="WP_344811979.1">
    <property type="nucleotide sequence ID" value="NZ_BAAAYX010000004.1"/>
</dbReference>
<evidence type="ECO:0000256" key="2">
    <source>
        <dbReference type="SAM" id="Phobius"/>
    </source>
</evidence>
<gene>
    <name evidence="3" type="ORF">GCM10022204_17880</name>
</gene>
<comment type="caution">
    <text evidence="3">The sequence shown here is derived from an EMBL/GenBank/DDBJ whole genome shotgun (WGS) entry which is preliminary data.</text>
</comment>
<feature type="transmembrane region" description="Helical" evidence="2">
    <location>
        <begin position="86"/>
        <end position="110"/>
    </location>
</feature>
<dbReference type="Proteomes" id="UP001500051">
    <property type="component" value="Unassembled WGS sequence"/>
</dbReference>
<keyword evidence="2" id="KW-1133">Transmembrane helix</keyword>
<dbReference type="Pfam" id="PF09490">
    <property type="entry name" value="CbtA"/>
    <property type="match status" value="1"/>
</dbReference>
<dbReference type="EMBL" id="BAAAYX010000004">
    <property type="protein sequence ID" value="GAA3701480.1"/>
    <property type="molecule type" value="Genomic_DNA"/>
</dbReference>
<evidence type="ECO:0000256" key="1">
    <source>
        <dbReference type="SAM" id="MobiDB-lite"/>
    </source>
</evidence>
<evidence type="ECO:0000313" key="3">
    <source>
        <dbReference type="EMBL" id="GAA3701480.1"/>
    </source>
</evidence>
<feature type="transmembrane region" description="Helical" evidence="2">
    <location>
        <begin position="122"/>
        <end position="141"/>
    </location>
</feature>
<evidence type="ECO:0000313" key="4">
    <source>
        <dbReference type="Proteomes" id="UP001500051"/>
    </source>
</evidence>
<reference evidence="4" key="1">
    <citation type="journal article" date="2019" name="Int. J. Syst. Evol. Microbiol.">
        <title>The Global Catalogue of Microorganisms (GCM) 10K type strain sequencing project: providing services to taxonomists for standard genome sequencing and annotation.</title>
        <authorList>
            <consortium name="The Broad Institute Genomics Platform"/>
            <consortium name="The Broad Institute Genome Sequencing Center for Infectious Disease"/>
            <person name="Wu L."/>
            <person name="Ma J."/>
        </authorList>
    </citation>
    <scope>NUCLEOTIDE SEQUENCE [LARGE SCALE GENOMIC DNA]</scope>
    <source>
        <strain evidence="4">JCM 16548</strain>
    </source>
</reference>
<keyword evidence="2" id="KW-0812">Transmembrane</keyword>
<protein>
    <submittedName>
        <fullName evidence="3">CbtA family protein</fullName>
    </submittedName>
</protein>
<sequence length="271" mass="27908">MSARDFLIRGLLAGLVAAFAAFAVAYVVGEPPLRAAIALEDSTGGHSHGTESAEHAGSPEHAGSAEHAEAPAPGEVEVPRSLQSTLGLLTGLLVAGVVLGGLVGVVAALAMGRFGRLSPRSTTLAVAAVAFAAVYAVPFLIYPPNPPAVGSGDTIGLRSALYFIFLAISLIAAVTAVLVGRRLSARFGGWHAGLVAVAGYTVVMLVVMALLPHHNEVPDTFPASVLYDFRRASFLTQLTLWAVLGSVLAELVGRLSRTESAPSRELADLRG</sequence>
<dbReference type="InterPro" id="IPR012666">
    <property type="entry name" value="CbtA_put"/>
</dbReference>
<feature type="transmembrane region" description="Helical" evidence="2">
    <location>
        <begin position="192"/>
        <end position="212"/>
    </location>
</feature>
<feature type="region of interest" description="Disordered" evidence="1">
    <location>
        <begin position="43"/>
        <end position="76"/>
    </location>
</feature>
<name>A0ABP7D9F0_9ACTN</name>
<feature type="compositionally biased region" description="Basic and acidic residues" evidence="1">
    <location>
        <begin position="48"/>
        <end position="69"/>
    </location>
</feature>
<accession>A0ABP7D9F0</accession>
<keyword evidence="4" id="KW-1185">Reference proteome</keyword>
<feature type="transmembrane region" description="Helical" evidence="2">
    <location>
        <begin position="232"/>
        <end position="252"/>
    </location>
</feature>